<dbReference type="EMBL" id="MCOG01000340">
    <property type="protein sequence ID" value="ORY15504.1"/>
    <property type="molecule type" value="Genomic_DNA"/>
</dbReference>
<dbReference type="OrthoDB" id="10282133at2759"/>
<dbReference type="GO" id="GO:0016787">
    <property type="term" value="F:hydrolase activity"/>
    <property type="evidence" value="ECO:0007669"/>
    <property type="project" value="UniProtKB-KW"/>
</dbReference>
<evidence type="ECO:0000256" key="2">
    <source>
        <dbReference type="ARBA" id="ARBA00022737"/>
    </source>
</evidence>
<evidence type="ECO:0000256" key="3">
    <source>
        <dbReference type="ARBA" id="ARBA00022801"/>
    </source>
</evidence>
<dbReference type="PROSITE" id="PS51763">
    <property type="entry name" value="CBM10"/>
    <property type="match status" value="2"/>
</dbReference>
<dbReference type="AlphaFoldDB" id="A0A1Y1ZZ72"/>
<dbReference type="SUPFAM" id="SSF64571">
    <property type="entry name" value="Cellulose docking domain, dockering"/>
    <property type="match status" value="2"/>
</dbReference>
<evidence type="ECO:0000313" key="6">
    <source>
        <dbReference type="Proteomes" id="UP000193920"/>
    </source>
</evidence>
<comment type="caution">
    <text evidence="5">The sequence shown here is derived from an EMBL/GenBank/DDBJ whole genome shotgun (WGS) entry which is preliminary data.</text>
</comment>
<keyword evidence="2" id="KW-0677">Repeat</keyword>
<dbReference type="Gene3D" id="3.90.1220.10">
    <property type="entry name" value="Cellulose docking domain, dockering"/>
    <property type="match status" value="2"/>
</dbReference>
<dbReference type="Pfam" id="PF02013">
    <property type="entry name" value="CBM_10"/>
    <property type="match status" value="2"/>
</dbReference>
<feature type="non-terminal residue" evidence="5">
    <location>
        <position position="1"/>
    </location>
</feature>
<feature type="non-terminal residue" evidence="5">
    <location>
        <position position="81"/>
    </location>
</feature>
<proteinExistence type="predicted"/>
<dbReference type="InterPro" id="IPR002883">
    <property type="entry name" value="CBM10/Dockerin_dom"/>
</dbReference>
<gene>
    <name evidence="5" type="ORF">LY90DRAFT_371646</name>
</gene>
<reference evidence="5 6" key="1">
    <citation type="submission" date="2016-08" db="EMBL/GenBank/DDBJ databases">
        <title>A Parts List for Fungal Cellulosomes Revealed by Comparative Genomics.</title>
        <authorList>
            <consortium name="DOE Joint Genome Institute"/>
            <person name="Haitjema C.H."/>
            <person name="Gilmore S.P."/>
            <person name="Henske J.K."/>
            <person name="Solomon K.V."/>
            <person name="De Groot R."/>
            <person name="Kuo A."/>
            <person name="Mondo S.J."/>
            <person name="Salamov A.A."/>
            <person name="Labutti K."/>
            <person name="Zhao Z."/>
            <person name="Chiniquy J."/>
            <person name="Barry K."/>
            <person name="Brewer H.M."/>
            <person name="Purvine S.O."/>
            <person name="Wright A.T."/>
            <person name="Boxma B."/>
            <person name="Van Alen T."/>
            <person name="Hackstein J.H."/>
            <person name="Baker S.E."/>
            <person name="Grigoriev I.V."/>
            <person name="O'Malley M.A."/>
        </authorList>
    </citation>
    <scope>NUCLEOTIDE SEQUENCE [LARGE SCALE GENOMIC DNA]</scope>
    <source>
        <strain evidence="5 6">G1</strain>
    </source>
</reference>
<dbReference type="InterPro" id="IPR009034">
    <property type="entry name" value="Dockerin_dom_fun_sf"/>
</dbReference>
<name>A0A1Y1ZZ72_9FUNG</name>
<sequence length="81" mass="8918">KCWALAEGYNCCSPGTPVSITDSKGKWGIENEEWCGIIDTTPSNGSCWAEAEGFRCCKGCEAIYIDGDKRWGVENMEWCGI</sequence>
<keyword evidence="3" id="KW-0378">Hydrolase</keyword>
<evidence type="ECO:0000313" key="5">
    <source>
        <dbReference type="EMBL" id="ORY15504.1"/>
    </source>
</evidence>
<keyword evidence="1" id="KW-0732">Signal</keyword>
<feature type="domain" description="CBM10" evidence="4">
    <location>
        <begin position="46"/>
        <end position="81"/>
    </location>
</feature>
<keyword evidence="6" id="KW-1185">Reference proteome</keyword>
<feature type="domain" description="CBM10" evidence="4">
    <location>
        <begin position="1"/>
        <end position="38"/>
    </location>
</feature>
<dbReference type="Proteomes" id="UP000193920">
    <property type="component" value="Unassembled WGS sequence"/>
</dbReference>
<evidence type="ECO:0000256" key="1">
    <source>
        <dbReference type="ARBA" id="ARBA00022729"/>
    </source>
</evidence>
<evidence type="ECO:0000259" key="4">
    <source>
        <dbReference type="PROSITE" id="PS51763"/>
    </source>
</evidence>
<protein>
    <recommendedName>
        <fullName evidence="4">CBM10 domain-containing protein</fullName>
    </recommendedName>
</protein>
<accession>A0A1Y1ZZ72</accession>
<organism evidence="5 6">
    <name type="scientific">Neocallimastix californiae</name>
    <dbReference type="NCBI Taxonomy" id="1754190"/>
    <lineage>
        <taxon>Eukaryota</taxon>
        <taxon>Fungi</taxon>
        <taxon>Fungi incertae sedis</taxon>
        <taxon>Chytridiomycota</taxon>
        <taxon>Chytridiomycota incertae sedis</taxon>
        <taxon>Neocallimastigomycetes</taxon>
        <taxon>Neocallimastigales</taxon>
        <taxon>Neocallimastigaceae</taxon>
        <taxon>Neocallimastix</taxon>
    </lineage>
</organism>